<dbReference type="EMBL" id="MTYJ01000191">
    <property type="protein sequence ID" value="OWA50391.1"/>
    <property type="molecule type" value="Genomic_DNA"/>
</dbReference>
<dbReference type="PANTHER" id="PTHR46513:SF13">
    <property type="entry name" value="EGF-LIKE DOMAIN-CONTAINING PROTEIN"/>
    <property type="match status" value="1"/>
</dbReference>
<dbReference type="GO" id="GO:0017147">
    <property type="term" value="F:Wnt-protein binding"/>
    <property type="evidence" value="ECO:0007669"/>
    <property type="project" value="TreeGrafter"/>
</dbReference>
<dbReference type="InterPro" id="IPR011042">
    <property type="entry name" value="6-blade_b-propeller_TolB-like"/>
</dbReference>
<evidence type="ECO:0000313" key="1">
    <source>
        <dbReference type="EMBL" id="OWA50391.1"/>
    </source>
</evidence>
<dbReference type="InterPro" id="IPR050778">
    <property type="entry name" value="Cueball_EGF_LRP_Nidogen"/>
</dbReference>
<dbReference type="GO" id="GO:0005886">
    <property type="term" value="C:plasma membrane"/>
    <property type="evidence" value="ECO:0007669"/>
    <property type="project" value="TreeGrafter"/>
</dbReference>
<evidence type="ECO:0000313" key="2">
    <source>
        <dbReference type="Proteomes" id="UP000192578"/>
    </source>
</evidence>
<keyword evidence="1" id="KW-0449">Lipoprotein</keyword>
<gene>
    <name evidence="1" type="ORF">BV898_14910</name>
</gene>
<organism evidence="1 2">
    <name type="scientific">Hypsibius exemplaris</name>
    <name type="common">Freshwater tardigrade</name>
    <dbReference type="NCBI Taxonomy" id="2072580"/>
    <lineage>
        <taxon>Eukaryota</taxon>
        <taxon>Metazoa</taxon>
        <taxon>Ecdysozoa</taxon>
        <taxon>Tardigrada</taxon>
        <taxon>Eutardigrada</taxon>
        <taxon>Parachela</taxon>
        <taxon>Hypsibioidea</taxon>
        <taxon>Hypsibiidae</taxon>
        <taxon>Hypsibius</taxon>
    </lineage>
</organism>
<keyword evidence="2" id="KW-1185">Reference proteome</keyword>
<dbReference type="AlphaFoldDB" id="A0A9X6RK80"/>
<dbReference type="OrthoDB" id="10066840at2759"/>
<dbReference type="Proteomes" id="UP000192578">
    <property type="component" value="Unassembled WGS sequence"/>
</dbReference>
<reference evidence="2" key="1">
    <citation type="submission" date="2017-01" db="EMBL/GenBank/DDBJ databases">
        <title>Comparative genomics of anhydrobiosis in the tardigrade Hypsibius dujardini.</title>
        <authorList>
            <person name="Yoshida Y."/>
            <person name="Koutsovoulos G."/>
            <person name="Laetsch D."/>
            <person name="Stevens L."/>
            <person name="Kumar S."/>
            <person name="Horikawa D."/>
            <person name="Ishino K."/>
            <person name="Komine S."/>
            <person name="Tomita M."/>
            <person name="Blaxter M."/>
            <person name="Arakawa K."/>
        </authorList>
    </citation>
    <scope>NUCLEOTIDE SEQUENCE [LARGE SCALE GENOMIC DNA]</scope>
    <source>
        <strain evidence="2">Z151</strain>
    </source>
</reference>
<name>A0A9X6RK80_HYPEX</name>
<dbReference type="InterPro" id="IPR000033">
    <property type="entry name" value="LDLR_classB_rpt"/>
</dbReference>
<dbReference type="SMART" id="SM00135">
    <property type="entry name" value="LY"/>
    <property type="match status" value="4"/>
</dbReference>
<accession>A0A9X6RK80</accession>
<comment type="caution">
    <text evidence="1">The sequence shown here is derived from an EMBL/GenBank/DDBJ whole genome shotgun (WGS) entry which is preliminary data.</text>
</comment>
<dbReference type="Gene3D" id="2.120.10.30">
    <property type="entry name" value="TolB, C-terminal domain"/>
    <property type="match status" value="1"/>
</dbReference>
<protein>
    <submittedName>
        <fullName evidence="1">Low-density lipoprotein receptor-related protein 4</fullName>
    </submittedName>
</protein>
<dbReference type="GO" id="GO:0060070">
    <property type="term" value="P:canonical Wnt signaling pathway"/>
    <property type="evidence" value="ECO:0007669"/>
    <property type="project" value="TreeGrafter"/>
</dbReference>
<proteinExistence type="predicted"/>
<keyword evidence="1" id="KW-0675">Receptor</keyword>
<sequence length="839" mass="93138">MWSPEYRQAIQTAVSSELGRNVSKYSIRMLPIEEIRIDSEVRSEKYYIANKWISYANQPSTFAFRITCSTNETCIEVADIIRHHPKVFTSSLEVFYSLQTHRIEKRSVEIKLQHMQHSKLFSKMLRKFPNEDTIYLPVADLKNIELDVSSNVIATEITDENFFVISDETVKVARQLEELMEVEEVGSSDLTRDMWNAVFWRAKNARPDITTKIMNDIYAQNDGHLRDALKRAMNNSNSEIADSERSSASGSNARGALSPSESAILFEDLRTIWSSLKASGSWVFVCPDRNNSHAGPMSVNEEQSQLRSLLMDARQVSTWDGEKFVVKPFQLTKISLAAFRGATTSTTVIANIQMKVGRTTSELRTRINVPDKSATEGEIPGQAESAKQISLIETFARNEILRISETLSEIKAKLTGSEALVQQNFAVLSAADSKNDAQLTNFSVNIQDQLSEISGNLLRSDTARQQFADLARNFSQAESRLTLLEFSARRKFANISDDKALMDVFKVETADERDSNAGRNRGGFLVFAQGPSLWKMSGEDIGETKELSNVSGEHNVAIAVDCVNHHLYWTIEQTGIRRSGYDGSDNRLVVTKADLRYGLAVDFVSGNLFWIEGRAILVAKMSHLEAGHQTIISHAEINYHSALAVHPSRGSIYWSHSSSTIETASMDGSNRQVLITEVHTNSLALDFEANDLYWAVYETGNIECISLNGGGKRIVSAQGSAGKRSLRISLSGGRVYWTSYQLTKINKIRRNLRLTHSWTSVRETYTVNSITKSGSAMKQHSLPTEGSGSLVGIAFVPEQCPILSNACAVSNGGCSFICLPLPGNNKKCVCPDGNSSCTS</sequence>
<dbReference type="PANTHER" id="PTHR46513">
    <property type="entry name" value="VITELLOGENIN RECEPTOR-LIKE PROTEIN-RELATED-RELATED"/>
    <property type="match status" value="1"/>
</dbReference>
<dbReference type="SUPFAM" id="SSF63825">
    <property type="entry name" value="YWTD domain"/>
    <property type="match status" value="1"/>
</dbReference>
<dbReference type="GO" id="GO:0042813">
    <property type="term" value="F:Wnt receptor activity"/>
    <property type="evidence" value="ECO:0007669"/>
    <property type="project" value="TreeGrafter"/>
</dbReference>